<proteinExistence type="inferred from homology"/>
<accession>A0AB37UCA7</accession>
<dbReference type="InterPro" id="IPR036291">
    <property type="entry name" value="NAD(P)-bd_dom_sf"/>
</dbReference>
<evidence type="ECO:0000256" key="1">
    <source>
        <dbReference type="ARBA" id="ARBA00006484"/>
    </source>
</evidence>
<dbReference type="Pfam" id="PF13561">
    <property type="entry name" value="adh_short_C2"/>
    <property type="match status" value="1"/>
</dbReference>
<comment type="similarity">
    <text evidence="1">Belongs to the short-chain dehydrogenases/reductases (SDR) family.</text>
</comment>
<feature type="domain" description="Ketoreductase" evidence="3">
    <location>
        <begin position="31"/>
        <end position="205"/>
    </location>
</feature>
<evidence type="ECO:0000313" key="4">
    <source>
        <dbReference type="EMBL" id="RUT05419.1"/>
    </source>
</evidence>
<dbReference type="InterPro" id="IPR002347">
    <property type="entry name" value="SDR_fam"/>
</dbReference>
<dbReference type="SUPFAM" id="SSF51735">
    <property type="entry name" value="NAD(P)-binding Rossmann-fold domains"/>
    <property type="match status" value="1"/>
</dbReference>
<keyword evidence="2" id="KW-0560">Oxidoreductase</keyword>
<dbReference type="InterPro" id="IPR057326">
    <property type="entry name" value="KR_dom"/>
</dbReference>
<evidence type="ECO:0000256" key="2">
    <source>
        <dbReference type="ARBA" id="ARBA00023002"/>
    </source>
</evidence>
<dbReference type="GO" id="GO:0016491">
    <property type="term" value="F:oxidoreductase activity"/>
    <property type="evidence" value="ECO:0007669"/>
    <property type="project" value="UniProtKB-KW"/>
</dbReference>
<dbReference type="FunFam" id="3.40.50.720:FF:000084">
    <property type="entry name" value="Short-chain dehydrogenase reductase"/>
    <property type="match status" value="1"/>
</dbReference>
<gene>
    <name evidence="4" type="primary">ykvO</name>
    <name evidence="4" type="ORF">DSM107010_54970</name>
</gene>
<dbReference type="Proteomes" id="UP000282574">
    <property type="component" value="Unassembled WGS sequence"/>
</dbReference>
<keyword evidence="5" id="KW-1185">Reference proteome</keyword>
<sequence length="273" mass="28920">MAALPLERDVIKLVIPKHNQENTMSQKLSGKVALVTGGTSGIGLATAKRFVAEGAYVFITGRRQTELDAAVNEIGKNVTGIQGNVSNLADLDRLYATIEQEQGHLDVIFANAGGGEFVPLGSIAEEHFDKTFNTNVKGLLFTVQKALPLMPEGASIVLNASTASIKGTPAFSVYGATKAAVRSFARTWTVDLKDRQIRVNAISPGLIPTPGYNLLGLSEAQLKEFVESQANNIPLGRAGAPDEIAKAVVFLASDDSSYVSGIELFVDGGFTQI</sequence>
<evidence type="ECO:0000259" key="3">
    <source>
        <dbReference type="SMART" id="SM00822"/>
    </source>
</evidence>
<reference evidence="4 5" key="1">
    <citation type="journal article" date="2019" name="Genome Biol. Evol.">
        <title>Day and night: Metabolic profiles and evolutionary relationships of six axenic non-marine cyanobacteria.</title>
        <authorList>
            <person name="Will S.E."/>
            <person name="Henke P."/>
            <person name="Boedeker C."/>
            <person name="Huang S."/>
            <person name="Brinkmann H."/>
            <person name="Rohde M."/>
            <person name="Jarek M."/>
            <person name="Friedl T."/>
            <person name="Seufert S."/>
            <person name="Schumacher M."/>
            <person name="Overmann J."/>
            <person name="Neumann-Schaal M."/>
            <person name="Petersen J."/>
        </authorList>
    </citation>
    <scope>NUCLEOTIDE SEQUENCE [LARGE SCALE GENOMIC DNA]</scope>
    <source>
        <strain evidence="4 5">SAG 39.79</strain>
    </source>
</reference>
<dbReference type="PRINTS" id="PR00081">
    <property type="entry name" value="GDHRDH"/>
</dbReference>
<dbReference type="SMART" id="SM00822">
    <property type="entry name" value="PKS_KR"/>
    <property type="match status" value="1"/>
</dbReference>
<comment type="caution">
    <text evidence="4">The sequence shown here is derived from an EMBL/GenBank/DDBJ whole genome shotgun (WGS) entry which is preliminary data.</text>
</comment>
<organism evidence="4 5">
    <name type="scientific">Chroococcidiopsis cubana SAG 39.79</name>
    <dbReference type="NCBI Taxonomy" id="388085"/>
    <lineage>
        <taxon>Bacteria</taxon>
        <taxon>Bacillati</taxon>
        <taxon>Cyanobacteriota</taxon>
        <taxon>Cyanophyceae</taxon>
        <taxon>Chroococcidiopsidales</taxon>
        <taxon>Chroococcidiopsidaceae</taxon>
        <taxon>Chroococcidiopsis</taxon>
    </lineage>
</organism>
<dbReference type="EMBL" id="RSCK01000076">
    <property type="protein sequence ID" value="RUT05419.1"/>
    <property type="molecule type" value="Genomic_DNA"/>
</dbReference>
<dbReference type="PANTHER" id="PTHR43943">
    <property type="entry name" value="DEHYDROGENASE/REDUCTASE (SDR FAMILY) MEMBER 4"/>
    <property type="match status" value="1"/>
</dbReference>
<dbReference type="AlphaFoldDB" id="A0AB37UCA7"/>
<evidence type="ECO:0000313" key="5">
    <source>
        <dbReference type="Proteomes" id="UP000282574"/>
    </source>
</evidence>
<dbReference type="Gene3D" id="3.40.50.720">
    <property type="entry name" value="NAD(P)-binding Rossmann-like Domain"/>
    <property type="match status" value="1"/>
</dbReference>
<dbReference type="CDD" id="cd05233">
    <property type="entry name" value="SDR_c"/>
    <property type="match status" value="1"/>
</dbReference>
<dbReference type="PANTHER" id="PTHR43943:SF2">
    <property type="entry name" value="DEHYDROGENASE_REDUCTASE 4"/>
    <property type="match status" value="1"/>
</dbReference>
<protein>
    <submittedName>
        <fullName evidence="4">Oxidoreductase YkvO</fullName>
    </submittedName>
</protein>
<name>A0AB37UCA7_9CYAN</name>